<dbReference type="GO" id="GO:0031564">
    <property type="term" value="P:transcription antitermination"/>
    <property type="evidence" value="ECO:0007669"/>
    <property type="project" value="UniProtKB-KW"/>
</dbReference>
<keyword evidence="4 9" id="KW-0479">Metal-binding</keyword>
<feature type="binding site" evidence="9">
    <location>
        <position position="114"/>
    </location>
    <ligand>
        <name>Mg(2+)</name>
        <dbReference type="ChEBI" id="CHEBI:18420"/>
        <label>1</label>
        <note>catalytic</note>
    </ligand>
</feature>
<dbReference type="GO" id="GO:0008934">
    <property type="term" value="F:inositol monophosphate 1-phosphatase activity"/>
    <property type="evidence" value="ECO:0007669"/>
    <property type="project" value="InterPro"/>
</dbReference>
<dbReference type="PANTHER" id="PTHR20854">
    <property type="entry name" value="INOSITOL MONOPHOSPHATASE"/>
    <property type="match status" value="1"/>
</dbReference>
<dbReference type="InterPro" id="IPR020550">
    <property type="entry name" value="Inositol_monophosphatase_CS"/>
</dbReference>
<dbReference type="Gene3D" id="3.40.190.80">
    <property type="match status" value="1"/>
</dbReference>
<dbReference type="PRINTS" id="PR00377">
    <property type="entry name" value="IMPHPHTASES"/>
</dbReference>
<sequence length="290" mass="32170">MRNYNSNDFSLYKKNVLESLTFVEKSEAMEPLLNIAVTAARQAGDIIVRHIEQIDRIKVTAKDNAEYFSEVDIKAEQAIIQAIHKAYPDHGILAEESGLYNDESDVQWIIDPLDGTSNFLHGFPFYSVSIACKIKNRIEHAVVYDPLRHECFSATRGRGAQLNDRRIRVSKQTQLQQALLGTGVSFRNPAAAQRYLPTFEALMGKCVGIRRTGSAALDLVYVAAGRLDGFWQFGLRPWDIAAGALIVKEAGGLLSDAQGGEEYLKQGDVIAGTPKVFKALLQTLIPVMKR</sequence>
<protein>
    <recommendedName>
        <fullName evidence="10">Inositol-1-monophosphatase</fullName>
        <ecNumber evidence="10">3.1.3.25</ecNumber>
    </recommendedName>
</protein>
<dbReference type="PRINTS" id="PR01959">
    <property type="entry name" value="SBIMPHPHTASE"/>
</dbReference>
<dbReference type="CDD" id="cd01639">
    <property type="entry name" value="IMPase"/>
    <property type="match status" value="1"/>
</dbReference>
<feature type="binding site" evidence="9">
    <location>
        <position position="113"/>
    </location>
    <ligand>
        <name>Mg(2+)</name>
        <dbReference type="ChEBI" id="CHEBI:18420"/>
        <label>1</label>
        <note>catalytic</note>
    </ligand>
</feature>
<dbReference type="PROSITE" id="PS00630">
    <property type="entry name" value="IMP_2"/>
    <property type="match status" value="1"/>
</dbReference>
<evidence type="ECO:0000256" key="9">
    <source>
        <dbReference type="PIRSR" id="PIRSR600760-2"/>
    </source>
</evidence>
<dbReference type="Proteomes" id="UP000054608">
    <property type="component" value="Unassembled WGS sequence"/>
</dbReference>
<dbReference type="Gene3D" id="3.30.540.10">
    <property type="entry name" value="Fructose-1,6-Bisphosphatase, subunit A, domain 1"/>
    <property type="match status" value="1"/>
</dbReference>
<feature type="binding site" evidence="9">
    <location>
        <position position="239"/>
    </location>
    <ligand>
        <name>Mg(2+)</name>
        <dbReference type="ChEBI" id="CHEBI:18420"/>
        <label>1</label>
        <note>catalytic</note>
    </ligand>
</feature>
<comment type="similarity">
    <text evidence="3 10">Belongs to the inositol monophosphatase superfamily.</text>
</comment>
<comment type="cofactor">
    <cofactor evidence="2 9 10">
        <name>Mg(2+)</name>
        <dbReference type="ChEBI" id="CHEBI:18420"/>
    </cofactor>
</comment>
<dbReference type="InterPro" id="IPR000760">
    <property type="entry name" value="Inositol_monophosphatase-like"/>
</dbReference>
<evidence type="ECO:0000256" key="6">
    <source>
        <dbReference type="ARBA" id="ARBA00022814"/>
    </source>
</evidence>
<keyword evidence="5 10" id="KW-0378">Hydrolase</keyword>
<dbReference type="GO" id="GO:0046872">
    <property type="term" value="F:metal ion binding"/>
    <property type="evidence" value="ECO:0007669"/>
    <property type="project" value="UniProtKB-KW"/>
</dbReference>
<comment type="caution">
    <text evidence="11">The sequence shown here is derived from an EMBL/GenBank/DDBJ whole genome shotgun (WGS) entry which is preliminary data.</text>
</comment>
<dbReference type="PATRIC" id="fig|458.5.peg.1187"/>
<dbReference type="PROSITE" id="PS00629">
    <property type="entry name" value="IMP_1"/>
    <property type="match status" value="1"/>
</dbReference>
<accession>A0A0W0XVW8</accession>
<gene>
    <name evidence="11" type="primary">suhB</name>
    <name evidence="11" type="ORF">Lrub_1147</name>
</gene>
<evidence type="ECO:0000313" key="11">
    <source>
        <dbReference type="EMBL" id="KTD48796.1"/>
    </source>
</evidence>
<evidence type="ECO:0000256" key="7">
    <source>
        <dbReference type="ARBA" id="ARBA00022842"/>
    </source>
</evidence>
<keyword evidence="12" id="KW-1185">Reference proteome</keyword>
<feature type="binding site" evidence="9">
    <location>
        <position position="95"/>
    </location>
    <ligand>
        <name>Mg(2+)</name>
        <dbReference type="ChEBI" id="CHEBI:18420"/>
        <label>1</label>
        <note>catalytic</note>
    </ligand>
</feature>
<dbReference type="InterPro" id="IPR033942">
    <property type="entry name" value="IMPase"/>
</dbReference>
<dbReference type="FunFam" id="3.40.190.80:FF:000002">
    <property type="entry name" value="Inositol-1-monophosphatase"/>
    <property type="match status" value="1"/>
</dbReference>
<dbReference type="STRING" id="458.Lrub_1147"/>
<evidence type="ECO:0000256" key="2">
    <source>
        <dbReference type="ARBA" id="ARBA00001946"/>
    </source>
</evidence>
<proteinExistence type="inferred from homology"/>
<name>A0A0W0XVW8_9GAMM</name>
<comment type="catalytic activity">
    <reaction evidence="1 10">
        <text>a myo-inositol phosphate + H2O = myo-inositol + phosphate</text>
        <dbReference type="Rhea" id="RHEA:24056"/>
        <dbReference type="ChEBI" id="CHEBI:15377"/>
        <dbReference type="ChEBI" id="CHEBI:17268"/>
        <dbReference type="ChEBI" id="CHEBI:43474"/>
        <dbReference type="ChEBI" id="CHEBI:84139"/>
        <dbReference type="EC" id="3.1.3.25"/>
    </reaction>
</comment>
<evidence type="ECO:0000256" key="1">
    <source>
        <dbReference type="ARBA" id="ARBA00001033"/>
    </source>
</evidence>
<dbReference type="GO" id="GO:0007165">
    <property type="term" value="P:signal transduction"/>
    <property type="evidence" value="ECO:0007669"/>
    <property type="project" value="TreeGrafter"/>
</dbReference>
<dbReference type="InterPro" id="IPR022337">
    <property type="entry name" value="Inositol_monophosphatase_SuhB"/>
</dbReference>
<comment type="function">
    <text evidence="8">Part of the processive rRNA transcription and antitermination complex (rrnTAC). The complex forms an RNA-chaperone ring around the RNA exit tunnel of RNA polymerase (RNAP). It supports rapid transcription and antitermination of rRNA operons, cotranscriptional rRNA folding, and annealing of distal rRNA regions to allow correct ribosome biogenesis. This subunit may play a central role in organizing the structure.</text>
</comment>
<dbReference type="GO" id="GO:0006020">
    <property type="term" value="P:inositol metabolic process"/>
    <property type="evidence" value="ECO:0007669"/>
    <property type="project" value="TreeGrafter"/>
</dbReference>
<dbReference type="PANTHER" id="PTHR20854:SF4">
    <property type="entry name" value="INOSITOL-1-MONOPHOSPHATASE-RELATED"/>
    <property type="match status" value="1"/>
</dbReference>
<keyword evidence="6" id="KW-0889">Transcription antitermination</keyword>
<dbReference type="EC" id="3.1.3.25" evidence="10"/>
<dbReference type="Pfam" id="PF00459">
    <property type="entry name" value="Inositol_P"/>
    <property type="match status" value="1"/>
</dbReference>
<dbReference type="InterPro" id="IPR020583">
    <property type="entry name" value="Inositol_monoP_metal-BS"/>
</dbReference>
<dbReference type="AlphaFoldDB" id="A0A0W0XVW8"/>
<evidence type="ECO:0000256" key="8">
    <source>
        <dbReference type="ARBA" id="ARBA00058693"/>
    </source>
</evidence>
<dbReference type="EMBL" id="LNYT01000007">
    <property type="protein sequence ID" value="KTD48796.1"/>
    <property type="molecule type" value="Genomic_DNA"/>
</dbReference>
<organism evidence="11 12">
    <name type="scientific">Legionella rubrilucens</name>
    <dbReference type="NCBI Taxonomy" id="458"/>
    <lineage>
        <taxon>Bacteria</taxon>
        <taxon>Pseudomonadati</taxon>
        <taxon>Pseudomonadota</taxon>
        <taxon>Gammaproteobacteria</taxon>
        <taxon>Legionellales</taxon>
        <taxon>Legionellaceae</taxon>
        <taxon>Legionella</taxon>
    </lineage>
</organism>
<evidence type="ECO:0000256" key="3">
    <source>
        <dbReference type="ARBA" id="ARBA00009759"/>
    </source>
</evidence>
<keyword evidence="6" id="KW-0805">Transcription regulation</keyword>
<evidence type="ECO:0000256" key="5">
    <source>
        <dbReference type="ARBA" id="ARBA00022801"/>
    </source>
</evidence>
<dbReference type="FunFam" id="3.30.540.10:FF:000003">
    <property type="entry name" value="Inositol-1-monophosphatase"/>
    <property type="match status" value="1"/>
</dbReference>
<feature type="binding site" evidence="9">
    <location>
        <position position="111"/>
    </location>
    <ligand>
        <name>Mg(2+)</name>
        <dbReference type="ChEBI" id="CHEBI:18420"/>
        <label>1</label>
        <note>catalytic</note>
    </ligand>
</feature>
<evidence type="ECO:0000256" key="4">
    <source>
        <dbReference type="ARBA" id="ARBA00022723"/>
    </source>
</evidence>
<evidence type="ECO:0000256" key="10">
    <source>
        <dbReference type="RuleBase" id="RU364068"/>
    </source>
</evidence>
<evidence type="ECO:0000313" key="12">
    <source>
        <dbReference type="Proteomes" id="UP000054608"/>
    </source>
</evidence>
<keyword evidence="7 9" id="KW-0460">Magnesium</keyword>
<dbReference type="SUPFAM" id="SSF56655">
    <property type="entry name" value="Carbohydrate phosphatase"/>
    <property type="match status" value="1"/>
</dbReference>
<keyword evidence="6" id="KW-0804">Transcription</keyword>
<dbReference type="GO" id="GO:0046854">
    <property type="term" value="P:phosphatidylinositol phosphate biosynthetic process"/>
    <property type="evidence" value="ECO:0007669"/>
    <property type="project" value="InterPro"/>
</dbReference>
<reference evidence="11 12" key="1">
    <citation type="submission" date="2015-11" db="EMBL/GenBank/DDBJ databases">
        <title>Genomic analysis of 38 Legionella species identifies large and diverse effector repertoires.</title>
        <authorList>
            <person name="Burstein D."/>
            <person name="Amaro F."/>
            <person name="Zusman T."/>
            <person name="Lifshitz Z."/>
            <person name="Cohen O."/>
            <person name="Gilbert J.A."/>
            <person name="Pupko T."/>
            <person name="Shuman H.A."/>
            <person name="Segal G."/>
        </authorList>
    </citation>
    <scope>NUCLEOTIDE SEQUENCE [LARGE SCALE GENOMIC DNA]</scope>
    <source>
        <strain evidence="11 12">WA-270A-C2</strain>
    </source>
</reference>